<protein>
    <submittedName>
        <fullName evidence="1">Uncharacterized protein</fullName>
    </submittedName>
</protein>
<keyword evidence="2" id="KW-1185">Reference proteome</keyword>
<evidence type="ECO:0000313" key="2">
    <source>
        <dbReference type="Proteomes" id="UP000742786"/>
    </source>
</evidence>
<reference evidence="1" key="1">
    <citation type="submission" date="2021-04" db="EMBL/GenBank/DDBJ databases">
        <authorList>
            <person name="Hornung B."/>
        </authorList>
    </citation>
    <scope>NUCLEOTIDE SEQUENCE</scope>
    <source>
        <strain evidence="1">G5G6</strain>
    </source>
</reference>
<sequence length="311" mass="35998">MRNAVLVALFVLGGGTLANMYLSKSESLDQKPGFYWVSERLVQIPVVSFLPTRVLHREMPSISREDNASVLKSVYEVFNPSLRPFLALVPIVLDASADTAKAYPAIGYIGVSPDWDKTVLQSRHRAIYEQRGMKPGDPVFMQRFKTNLLIHEFLHILQVHQGIDSRSCYEAVARWYLDPRYGMPFANNKGDGNTAMSKSPPMLSANRMKYIVWYDLYNYRRLSDVPQDESWKNMQYWERYRFEKKGVEEFAYIGEEILSSGSASESYIKTGRWRDQDWKDKKARLLEVSPEVIALYRGVFNPELTQRKIQK</sequence>
<dbReference type="EMBL" id="CAJQUM010000001">
    <property type="protein sequence ID" value="CAG4883567.1"/>
    <property type="molecule type" value="Genomic_DNA"/>
</dbReference>
<comment type="caution">
    <text evidence="1">The sequence shown here is derived from an EMBL/GenBank/DDBJ whole genome shotgun (WGS) entry which is preliminary data.</text>
</comment>
<proteinExistence type="predicted"/>
<accession>A0A916J2U9</accession>
<gene>
    <name evidence="1" type="ORF">GTOL_11450</name>
</gene>
<dbReference type="AlphaFoldDB" id="A0A916J2U9"/>
<dbReference type="Proteomes" id="UP000742786">
    <property type="component" value="Unassembled WGS sequence"/>
</dbReference>
<name>A0A916J2U9_9PROT</name>
<organism evidence="1 2">
    <name type="scientific">Georgfuchsia toluolica</name>
    <dbReference type="NCBI Taxonomy" id="424218"/>
    <lineage>
        <taxon>Bacteria</taxon>
        <taxon>Pseudomonadati</taxon>
        <taxon>Pseudomonadota</taxon>
        <taxon>Betaproteobacteria</taxon>
        <taxon>Nitrosomonadales</taxon>
        <taxon>Sterolibacteriaceae</taxon>
        <taxon>Georgfuchsia</taxon>
    </lineage>
</organism>
<evidence type="ECO:0000313" key="1">
    <source>
        <dbReference type="EMBL" id="CAG4883567.1"/>
    </source>
</evidence>